<dbReference type="AlphaFoldDB" id="A0A0L6UCH1"/>
<feature type="region of interest" description="Disordered" evidence="1">
    <location>
        <begin position="75"/>
        <end position="193"/>
    </location>
</feature>
<evidence type="ECO:0000256" key="1">
    <source>
        <dbReference type="SAM" id="MobiDB-lite"/>
    </source>
</evidence>
<evidence type="ECO:0000313" key="3">
    <source>
        <dbReference type="Proteomes" id="UP000037035"/>
    </source>
</evidence>
<evidence type="ECO:0000313" key="2">
    <source>
        <dbReference type="EMBL" id="KNZ45495.1"/>
    </source>
</evidence>
<dbReference type="EMBL" id="LAVV01013568">
    <property type="protein sequence ID" value="KNZ45495.1"/>
    <property type="molecule type" value="Genomic_DNA"/>
</dbReference>
<protein>
    <submittedName>
        <fullName evidence="2">Uncharacterized protein</fullName>
    </submittedName>
</protein>
<name>A0A0L6UCH1_9BASI</name>
<gene>
    <name evidence="2" type="ORF">VP01_8066g1</name>
</gene>
<organism evidence="2 3">
    <name type="scientific">Puccinia sorghi</name>
    <dbReference type="NCBI Taxonomy" id="27349"/>
    <lineage>
        <taxon>Eukaryota</taxon>
        <taxon>Fungi</taxon>
        <taxon>Dikarya</taxon>
        <taxon>Basidiomycota</taxon>
        <taxon>Pucciniomycotina</taxon>
        <taxon>Pucciniomycetes</taxon>
        <taxon>Pucciniales</taxon>
        <taxon>Pucciniaceae</taxon>
        <taxon>Puccinia</taxon>
    </lineage>
</organism>
<feature type="compositionally biased region" description="Polar residues" evidence="1">
    <location>
        <begin position="75"/>
        <end position="88"/>
    </location>
</feature>
<comment type="caution">
    <text evidence="2">The sequence shown here is derived from an EMBL/GenBank/DDBJ whole genome shotgun (WGS) entry which is preliminary data.</text>
</comment>
<reference evidence="2 3" key="1">
    <citation type="submission" date="2015-08" db="EMBL/GenBank/DDBJ databases">
        <title>Next Generation Sequencing and Analysis of the Genome of Puccinia sorghi L Schw, the Causal Agent of Maize Common Rust.</title>
        <authorList>
            <person name="Rochi L."/>
            <person name="Burguener G."/>
            <person name="Darino M."/>
            <person name="Turjanski A."/>
            <person name="Kreff E."/>
            <person name="Dieguez M.J."/>
            <person name="Sacco F."/>
        </authorList>
    </citation>
    <scope>NUCLEOTIDE SEQUENCE [LARGE SCALE GENOMIC DNA]</scope>
    <source>
        <strain evidence="2 3">RO10H11247</strain>
    </source>
</reference>
<feature type="compositionally biased region" description="Basic residues" evidence="1">
    <location>
        <begin position="137"/>
        <end position="147"/>
    </location>
</feature>
<accession>A0A0L6UCH1</accession>
<keyword evidence="3" id="KW-1185">Reference proteome</keyword>
<proteinExistence type="predicted"/>
<dbReference type="VEuPathDB" id="FungiDB:VP01_8066g1"/>
<feature type="non-terminal residue" evidence="2">
    <location>
        <position position="1"/>
    </location>
</feature>
<sequence>GFPNWGIISSPRTFVYPQLAIYNLNHNNSDMVNGVKTVNDQIHSLCQYWDILIMGSRPVAKQLLMRPLVSNQQTEELPNLTSINPRNETTSDAKDEDITSTCAALPNLPPSGSTSNKNSTKKKTKDKQPSSSSTVSSKKRSKGKKPQNKPQGILHAIVDEEFPPIQNHMAQSNLEDSESNDNSSYQFKILRTP</sequence>
<dbReference type="Proteomes" id="UP000037035">
    <property type="component" value="Unassembled WGS sequence"/>
</dbReference>